<feature type="region of interest" description="Disordered" evidence="2">
    <location>
        <begin position="320"/>
        <end position="340"/>
    </location>
</feature>
<dbReference type="PANTHER" id="PTHR13252">
    <property type="entry name" value="F-BOX ONLY PROTEIN 28"/>
    <property type="match status" value="1"/>
</dbReference>
<dbReference type="InterPro" id="IPR001810">
    <property type="entry name" value="F-box_dom"/>
</dbReference>
<dbReference type="Proteomes" id="UP000069940">
    <property type="component" value="Unassembled WGS sequence"/>
</dbReference>
<dbReference type="PANTHER" id="PTHR13252:SF9">
    <property type="entry name" value="F-BOX ONLY PROTEIN 28"/>
    <property type="match status" value="1"/>
</dbReference>
<feature type="domain" description="F-box" evidence="3">
    <location>
        <begin position="12"/>
        <end position="60"/>
    </location>
</feature>
<reference evidence="4" key="2">
    <citation type="submission" date="2025-05" db="UniProtKB">
        <authorList>
            <consortium name="EnsemblMetazoa"/>
        </authorList>
    </citation>
    <scope>IDENTIFICATION</scope>
    <source>
        <strain evidence="4">Foshan</strain>
    </source>
</reference>
<dbReference type="SUPFAM" id="SSF81383">
    <property type="entry name" value="F-box domain"/>
    <property type="match status" value="1"/>
</dbReference>
<name>A0ABM1YTI5_AEDAL</name>
<evidence type="ECO:0000313" key="5">
    <source>
        <dbReference type="Proteomes" id="UP000069940"/>
    </source>
</evidence>
<sequence>MSSSDGPSSSQGIHFLDLPDCMIEQVFEYLSYDEIAKKRIVCRKIDRVCQSLLNRGFMKMIKRHNANLKAIKSQLPRRESERRNHPLAKHSDILTCIETRISMLSMTYSKYIDKDLCCFIPGKVIDEVFNILKLIESTSKPLRAHEVLQELRDISSMAIEHFDENIAHRLKRIMGVHHPSGSHLPFSTPGFIQNEVVLPCDVNGEKLILPTLTPISPHKASPQQLYCHQSSSSACSASRINNASIARITNKSRKMRLTINKLVAAMQSSKNLMKQMRSQIMRNCAEIKDLRRRLEESETKNRELLANINQLAFGVPSSAELGSGAASEATPKASSRAAMVSRNIKPRSATIILKRVLANTESLGVSSSMVPSPDYDEQMPGSSKRTKYSQD</sequence>
<evidence type="ECO:0000256" key="1">
    <source>
        <dbReference type="SAM" id="Coils"/>
    </source>
</evidence>
<dbReference type="CDD" id="cd22100">
    <property type="entry name" value="F-box_FBXO28"/>
    <property type="match status" value="1"/>
</dbReference>
<proteinExistence type="predicted"/>
<feature type="coiled-coil region" evidence="1">
    <location>
        <begin position="259"/>
        <end position="307"/>
    </location>
</feature>
<keyword evidence="5" id="KW-1185">Reference proteome</keyword>
<feature type="compositionally biased region" description="Low complexity" evidence="2">
    <location>
        <begin position="320"/>
        <end position="329"/>
    </location>
</feature>
<dbReference type="PROSITE" id="PS50181">
    <property type="entry name" value="FBOX"/>
    <property type="match status" value="1"/>
</dbReference>
<keyword evidence="1" id="KW-0175">Coiled coil</keyword>
<protein>
    <recommendedName>
        <fullName evidence="3">F-box domain-containing protein</fullName>
    </recommendedName>
</protein>
<feature type="region of interest" description="Disordered" evidence="2">
    <location>
        <begin position="363"/>
        <end position="391"/>
    </location>
</feature>
<evidence type="ECO:0000313" key="4">
    <source>
        <dbReference type="EnsemblMetazoa" id="AALFPA23_012026.P17158"/>
    </source>
</evidence>
<evidence type="ECO:0000256" key="2">
    <source>
        <dbReference type="SAM" id="MobiDB-lite"/>
    </source>
</evidence>
<dbReference type="RefSeq" id="XP_019550788.3">
    <property type="nucleotide sequence ID" value="XM_019695243.3"/>
</dbReference>
<dbReference type="EnsemblMetazoa" id="AALFPA23_012026.R17158">
    <property type="protein sequence ID" value="AALFPA23_012026.P17158"/>
    <property type="gene ID" value="AALFPA23_012026"/>
</dbReference>
<dbReference type="InterPro" id="IPR039719">
    <property type="entry name" value="FBXO28"/>
</dbReference>
<reference evidence="5" key="1">
    <citation type="journal article" date="2015" name="Proc. Natl. Acad. Sci. U.S.A.">
        <title>Genome sequence of the Asian Tiger mosquito, Aedes albopictus, reveals insights into its biology, genetics, and evolution.</title>
        <authorList>
            <person name="Chen X.G."/>
            <person name="Jiang X."/>
            <person name="Gu J."/>
            <person name="Xu M."/>
            <person name="Wu Y."/>
            <person name="Deng Y."/>
            <person name="Zhang C."/>
            <person name="Bonizzoni M."/>
            <person name="Dermauw W."/>
            <person name="Vontas J."/>
            <person name="Armbruster P."/>
            <person name="Huang X."/>
            <person name="Yang Y."/>
            <person name="Zhang H."/>
            <person name="He W."/>
            <person name="Peng H."/>
            <person name="Liu Y."/>
            <person name="Wu K."/>
            <person name="Chen J."/>
            <person name="Lirakis M."/>
            <person name="Topalis P."/>
            <person name="Van Leeuwen T."/>
            <person name="Hall A.B."/>
            <person name="Jiang X."/>
            <person name="Thorpe C."/>
            <person name="Mueller R.L."/>
            <person name="Sun C."/>
            <person name="Waterhouse R.M."/>
            <person name="Yan G."/>
            <person name="Tu Z.J."/>
            <person name="Fang X."/>
            <person name="James A.A."/>
        </authorList>
    </citation>
    <scope>NUCLEOTIDE SEQUENCE [LARGE SCALE GENOMIC DNA]</scope>
    <source>
        <strain evidence="5">Foshan</strain>
    </source>
</reference>
<organism evidence="4 5">
    <name type="scientific">Aedes albopictus</name>
    <name type="common">Asian tiger mosquito</name>
    <name type="synonym">Stegomyia albopicta</name>
    <dbReference type="NCBI Taxonomy" id="7160"/>
    <lineage>
        <taxon>Eukaryota</taxon>
        <taxon>Metazoa</taxon>
        <taxon>Ecdysozoa</taxon>
        <taxon>Arthropoda</taxon>
        <taxon>Hexapoda</taxon>
        <taxon>Insecta</taxon>
        <taxon>Pterygota</taxon>
        <taxon>Neoptera</taxon>
        <taxon>Endopterygota</taxon>
        <taxon>Diptera</taxon>
        <taxon>Nematocera</taxon>
        <taxon>Culicoidea</taxon>
        <taxon>Culicidae</taxon>
        <taxon>Culicinae</taxon>
        <taxon>Aedini</taxon>
        <taxon>Aedes</taxon>
        <taxon>Stegomyia</taxon>
    </lineage>
</organism>
<dbReference type="InterPro" id="IPR036047">
    <property type="entry name" value="F-box-like_dom_sf"/>
</dbReference>
<dbReference type="GeneID" id="109420798"/>
<evidence type="ECO:0000259" key="3">
    <source>
        <dbReference type="PROSITE" id="PS50181"/>
    </source>
</evidence>
<accession>A0ABM1YTI5</accession>